<dbReference type="Pfam" id="PF06114">
    <property type="entry name" value="Peptidase_M78"/>
    <property type="match status" value="1"/>
</dbReference>
<dbReference type="KEGG" id="lho:LOOC260_102630"/>
<feature type="domain" description="IrrE N-terminal-like" evidence="1">
    <location>
        <begin position="191"/>
        <end position="284"/>
    </location>
</feature>
<dbReference type="InterPro" id="IPR052345">
    <property type="entry name" value="Rad_response_metalloprotease"/>
</dbReference>
<dbReference type="EMBL" id="AP014680">
    <property type="protein sequence ID" value="BAP84841.1"/>
    <property type="molecule type" value="Genomic_DNA"/>
</dbReference>
<organism evidence="2 3">
    <name type="scientific">Paucilactobacillus hokkaidonensis JCM 18461</name>
    <dbReference type="NCBI Taxonomy" id="1291742"/>
    <lineage>
        <taxon>Bacteria</taxon>
        <taxon>Bacillati</taxon>
        <taxon>Bacillota</taxon>
        <taxon>Bacilli</taxon>
        <taxon>Lactobacillales</taxon>
        <taxon>Lactobacillaceae</taxon>
        <taxon>Paucilactobacillus</taxon>
    </lineage>
</organism>
<dbReference type="InterPro" id="IPR010359">
    <property type="entry name" value="IrrE_HExxH"/>
</dbReference>
<dbReference type="RefSeq" id="WP_041092358.1">
    <property type="nucleotide sequence ID" value="NZ_AP014680.1"/>
</dbReference>
<dbReference type="STRING" id="1291742.LOOC260_102630"/>
<dbReference type="HOGENOM" id="CLU_057454_1_0_9"/>
<evidence type="ECO:0000313" key="3">
    <source>
        <dbReference type="Proteomes" id="UP000031620"/>
    </source>
</evidence>
<sequence length="368" mass="41450">MATTRIKIKESLKQWAFETTDLGEDTLVEITQRNKWLQQSSKLYLQPTVKQLGAFATRLHIPFGSLLLDKPPKTEDIRLAFRTQQNVPAEVSLNVRDIIYEMRRKQSWFKEESGLANQKLSIVGSASKLNNAETLNAVLNLLTLNHFNSPRDLFNDLRDQLAHLGILNMQKGNAGLGTTRPLDVSELRAFVLLDDYAPLIFINQKDSYTARIFSLIHEFIHILHGSDELLSDKDTDVTEERNINKIVSAFLMPEGKFKNIFKNHDINKTARYFNTSPEAAAIRAQEIGLINNINEVAILSNSGSLKKSSGGNPYNNALTLNDKRYMNALVSAQETGTIQPTQAATLIGISYKMLDKTIETFNEREALV</sequence>
<dbReference type="PANTHER" id="PTHR43236:SF2">
    <property type="entry name" value="BLL0069 PROTEIN"/>
    <property type="match status" value="1"/>
</dbReference>
<accession>A0A0A1GWQ6</accession>
<proteinExistence type="predicted"/>
<dbReference type="PANTHER" id="PTHR43236">
    <property type="entry name" value="ANTITOXIN HIGA1"/>
    <property type="match status" value="1"/>
</dbReference>
<evidence type="ECO:0000259" key="1">
    <source>
        <dbReference type="Pfam" id="PF06114"/>
    </source>
</evidence>
<reference evidence="2 3" key="1">
    <citation type="submission" date="2014-11" db="EMBL/GenBank/DDBJ databases">
        <title>Complete genome sequence and analysis of Lactobacillus hokkaidonensis LOOC260T.</title>
        <authorList>
            <person name="Tanizawa Y."/>
            <person name="Tohno M."/>
            <person name="Kaminuma E."/>
            <person name="Nakamura Y."/>
            <person name="Arita M."/>
        </authorList>
    </citation>
    <scope>NUCLEOTIDE SEQUENCE [LARGE SCALE GENOMIC DNA]</scope>
    <source>
        <strain evidence="2 3">LOOC260</strain>
    </source>
</reference>
<gene>
    <name evidence="2" type="ORF">LOOC260_102630</name>
</gene>
<evidence type="ECO:0000313" key="2">
    <source>
        <dbReference type="EMBL" id="BAP84841.1"/>
    </source>
</evidence>
<dbReference type="Proteomes" id="UP000031620">
    <property type="component" value="Chromosome"/>
</dbReference>
<name>A0A0A1GWQ6_9LACO</name>
<protein>
    <recommendedName>
        <fullName evidence="1">IrrE N-terminal-like domain-containing protein</fullName>
    </recommendedName>
</protein>
<dbReference type="Gene3D" id="1.10.10.2910">
    <property type="match status" value="1"/>
</dbReference>
<dbReference type="AlphaFoldDB" id="A0A0A1GWQ6"/>